<dbReference type="InterPro" id="IPR040202">
    <property type="entry name" value="Brl1/Brr6"/>
</dbReference>
<feature type="non-terminal residue" evidence="3">
    <location>
        <position position="138"/>
    </location>
</feature>
<reference evidence="3 4" key="1">
    <citation type="journal article" date="2016" name="Proc. Natl. Acad. Sci. U.S.A.">
        <title>Comparative genomics of biotechnologically important yeasts.</title>
        <authorList>
            <person name="Riley R."/>
            <person name="Haridas S."/>
            <person name="Wolfe K.H."/>
            <person name="Lopes M.R."/>
            <person name="Hittinger C.T."/>
            <person name="Goeker M."/>
            <person name="Salamov A.A."/>
            <person name="Wisecaver J.H."/>
            <person name="Long T.M."/>
            <person name="Calvey C.H."/>
            <person name="Aerts A.L."/>
            <person name="Barry K.W."/>
            <person name="Choi C."/>
            <person name="Clum A."/>
            <person name="Coughlan A.Y."/>
            <person name="Deshpande S."/>
            <person name="Douglass A.P."/>
            <person name="Hanson S.J."/>
            <person name="Klenk H.-P."/>
            <person name="LaButti K.M."/>
            <person name="Lapidus A."/>
            <person name="Lindquist E.A."/>
            <person name="Lipzen A.M."/>
            <person name="Meier-Kolthoff J.P."/>
            <person name="Ohm R.A."/>
            <person name="Otillar R.P."/>
            <person name="Pangilinan J.L."/>
            <person name="Peng Y."/>
            <person name="Rokas A."/>
            <person name="Rosa C.A."/>
            <person name="Scheuner C."/>
            <person name="Sibirny A.A."/>
            <person name="Slot J.C."/>
            <person name="Stielow J.B."/>
            <person name="Sun H."/>
            <person name="Kurtzman C.P."/>
            <person name="Blackwell M."/>
            <person name="Grigoriev I.V."/>
            <person name="Jeffries T.W."/>
        </authorList>
    </citation>
    <scope>NUCLEOTIDE SEQUENCE [LARGE SCALE GENOMIC DNA]</scope>
    <source>
        <strain evidence="3 4">DSM 6958</strain>
    </source>
</reference>
<dbReference type="EMBL" id="KV454415">
    <property type="protein sequence ID" value="ODQ63362.1"/>
    <property type="molecule type" value="Genomic_DNA"/>
</dbReference>
<keyword evidence="1" id="KW-0812">Transmembrane</keyword>
<dbReference type="InterPro" id="IPR018767">
    <property type="entry name" value="Brl1/Brr6_dom"/>
</dbReference>
<feature type="domain" description="Brl1/Brr6" evidence="2">
    <location>
        <begin position="4"/>
        <end position="138"/>
    </location>
</feature>
<sequence>PYILSSYLHVLYHFFLIGLLVYIMLMATYTFSLDIKTNLARARLDKLNLNSQCIKNYVRNECGSGTRGDLLEKKCTEWESCISQDPDGISRLGVTAKTITEILNTFFDSMSFKTFLVLLLIGGFIAMVGLNFGFGYLR</sequence>
<dbReference type="OrthoDB" id="5961at2759"/>
<accession>A0A1E3PEJ8</accession>
<feature type="non-terminal residue" evidence="3">
    <location>
        <position position="1"/>
    </location>
</feature>
<dbReference type="Pfam" id="PF10104">
    <property type="entry name" value="Brr6_like_C_C"/>
    <property type="match status" value="1"/>
</dbReference>
<feature type="transmembrane region" description="Helical" evidence="1">
    <location>
        <begin position="115"/>
        <end position="137"/>
    </location>
</feature>
<dbReference type="AlphaFoldDB" id="A0A1E3PEJ8"/>
<dbReference type="GO" id="GO:0031965">
    <property type="term" value="C:nuclear membrane"/>
    <property type="evidence" value="ECO:0007669"/>
    <property type="project" value="InterPro"/>
</dbReference>
<evidence type="ECO:0000313" key="4">
    <source>
        <dbReference type="Proteomes" id="UP000095009"/>
    </source>
</evidence>
<evidence type="ECO:0000256" key="1">
    <source>
        <dbReference type="SAM" id="Phobius"/>
    </source>
</evidence>
<dbReference type="GO" id="GO:0006998">
    <property type="term" value="P:nuclear envelope organization"/>
    <property type="evidence" value="ECO:0007669"/>
    <property type="project" value="InterPro"/>
</dbReference>
<name>A0A1E3PEJ8_9ASCO</name>
<dbReference type="Proteomes" id="UP000095009">
    <property type="component" value="Unassembled WGS sequence"/>
</dbReference>
<feature type="transmembrane region" description="Helical" evidence="1">
    <location>
        <begin position="12"/>
        <end position="33"/>
    </location>
</feature>
<keyword evidence="1" id="KW-0472">Membrane</keyword>
<dbReference type="PANTHER" id="PTHR28136:SF1">
    <property type="entry name" value="NUCLEUS EXPORT PROTEIN BRL1"/>
    <property type="match status" value="1"/>
</dbReference>
<keyword evidence="1" id="KW-1133">Transmembrane helix</keyword>
<proteinExistence type="predicted"/>
<evidence type="ECO:0000259" key="2">
    <source>
        <dbReference type="SMART" id="SM01042"/>
    </source>
</evidence>
<gene>
    <name evidence="3" type="ORF">NADFUDRAFT_10813</name>
</gene>
<dbReference type="GO" id="GO:0055088">
    <property type="term" value="P:lipid homeostasis"/>
    <property type="evidence" value="ECO:0007669"/>
    <property type="project" value="InterPro"/>
</dbReference>
<dbReference type="PANTHER" id="PTHR28136">
    <property type="entry name" value="NUCLEUS EXPORT PROTEIN BRR6"/>
    <property type="match status" value="1"/>
</dbReference>
<protein>
    <recommendedName>
        <fullName evidence="2">Brl1/Brr6 domain-containing protein</fullName>
    </recommendedName>
</protein>
<dbReference type="SMART" id="SM01042">
    <property type="entry name" value="Brr6_like_C_C"/>
    <property type="match status" value="1"/>
</dbReference>
<evidence type="ECO:0000313" key="3">
    <source>
        <dbReference type="EMBL" id="ODQ63362.1"/>
    </source>
</evidence>
<keyword evidence="4" id="KW-1185">Reference proteome</keyword>
<organism evidence="3 4">
    <name type="scientific">Nadsonia fulvescens var. elongata DSM 6958</name>
    <dbReference type="NCBI Taxonomy" id="857566"/>
    <lineage>
        <taxon>Eukaryota</taxon>
        <taxon>Fungi</taxon>
        <taxon>Dikarya</taxon>
        <taxon>Ascomycota</taxon>
        <taxon>Saccharomycotina</taxon>
        <taxon>Dipodascomycetes</taxon>
        <taxon>Dipodascales</taxon>
        <taxon>Dipodascales incertae sedis</taxon>
        <taxon>Nadsonia</taxon>
    </lineage>
</organism>